<evidence type="ECO:0000256" key="1">
    <source>
        <dbReference type="ARBA" id="ARBA00001286"/>
    </source>
</evidence>
<dbReference type="InterPro" id="IPR036631">
    <property type="entry name" value="MGMT_N_sf"/>
</dbReference>
<dbReference type="SUPFAM" id="SSF46767">
    <property type="entry name" value="Methylated DNA-protein cysteine methyltransferase, C-terminal domain"/>
    <property type="match status" value="1"/>
</dbReference>
<proteinExistence type="inferred from homology"/>
<dbReference type="Pfam" id="PF01035">
    <property type="entry name" value="DNA_binding_1"/>
    <property type="match status" value="1"/>
</dbReference>
<dbReference type="GO" id="GO:0003908">
    <property type="term" value="F:methylated-DNA-[protein]-cysteine S-methyltransferase activity"/>
    <property type="evidence" value="ECO:0007669"/>
    <property type="project" value="UniProtKB-UniRule"/>
</dbReference>
<evidence type="ECO:0000256" key="6">
    <source>
        <dbReference type="ARBA" id="ARBA00022763"/>
    </source>
</evidence>
<name>H5TWN9_9ACTN</name>
<dbReference type="eggNOG" id="COG0350">
    <property type="taxonomic scope" value="Bacteria"/>
</dbReference>
<evidence type="ECO:0000256" key="3">
    <source>
        <dbReference type="ARBA" id="ARBA00022490"/>
    </source>
</evidence>
<dbReference type="Gene3D" id="1.10.10.10">
    <property type="entry name" value="Winged helix-like DNA-binding domain superfamily/Winged helix DNA-binding domain"/>
    <property type="match status" value="1"/>
</dbReference>
<evidence type="ECO:0000256" key="7">
    <source>
        <dbReference type="ARBA" id="ARBA00023204"/>
    </source>
</evidence>
<dbReference type="InterPro" id="IPR014048">
    <property type="entry name" value="MethylDNA_cys_MeTrfase_DNA-bd"/>
</dbReference>
<dbReference type="NCBIfam" id="TIGR00589">
    <property type="entry name" value="ogt"/>
    <property type="match status" value="1"/>
</dbReference>
<comment type="function">
    <text evidence="9">Involved in the cellular defense against the biological effects of O6-methylguanine (O6-MeG) and O4-methylthymine (O4-MeT) in DNA. Repairs the methylated nucleobase in DNA by stoichiometrically transferring the methyl group to a cysteine residue in the enzyme. This is a suicide reaction: the enzyme is irreversibly inactivated.</text>
</comment>
<comment type="caution">
    <text evidence="12">The sequence shown here is derived from an EMBL/GenBank/DDBJ whole genome shotgun (WGS) entry which is preliminary data.</text>
</comment>
<dbReference type="EC" id="2.1.1.63" evidence="9"/>
<feature type="domain" description="Methylated-DNA-[protein]-cysteine S-methyltransferase DNA binding" evidence="10">
    <location>
        <begin position="88"/>
        <end position="167"/>
    </location>
</feature>
<dbReference type="Pfam" id="PF02870">
    <property type="entry name" value="Methyltransf_1N"/>
    <property type="match status" value="1"/>
</dbReference>
<keyword evidence="5 9" id="KW-0808">Transferase</keyword>
<keyword evidence="13" id="KW-1185">Reference proteome</keyword>
<evidence type="ECO:0000256" key="5">
    <source>
        <dbReference type="ARBA" id="ARBA00022679"/>
    </source>
</evidence>
<feature type="active site" description="Nucleophile; methyl group acceptor" evidence="9">
    <location>
        <position position="139"/>
    </location>
</feature>
<dbReference type="AlphaFoldDB" id="H5TWN9"/>
<keyword evidence="3 9" id="KW-0963">Cytoplasm</keyword>
<dbReference type="CDD" id="cd06445">
    <property type="entry name" value="ATase"/>
    <property type="match status" value="1"/>
</dbReference>
<dbReference type="PROSITE" id="PS00374">
    <property type="entry name" value="MGMT"/>
    <property type="match status" value="1"/>
</dbReference>
<dbReference type="InterPro" id="IPR008332">
    <property type="entry name" value="MethylG_MeTrfase_N"/>
</dbReference>
<accession>H5TWN9</accession>
<dbReference type="GO" id="GO:0006307">
    <property type="term" value="P:DNA alkylation repair"/>
    <property type="evidence" value="ECO:0007669"/>
    <property type="project" value="UniProtKB-UniRule"/>
</dbReference>
<dbReference type="SUPFAM" id="SSF53155">
    <property type="entry name" value="Methylated DNA-protein cysteine methyltransferase domain"/>
    <property type="match status" value="1"/>
</dbReference>
<dbReference type="PANTHER" id="PTHR10815:SF5">
    <property type="entry name" value="METHYLATED-DNA--PROTEIN-CYSTEINE METHYLTRANSFERASE"/>
    <property type="match status" value="1"/>
</dbReference>
<organism evidence="12 13">
    <name type="scientific">Gordonia sputi NBRC 100414</name>
    <dbReference type="NCBI Taxonomy" id="1089453"/>
    <lineage>
        <taxon>Bacteria</taxon>
        <taxon>Bacillati</taxon>
        <taxon>Actinomycetota</taxon>
        <taxon>Actinomycetes</taxon>
        <taxon>Mycobacteriales</taxon>
        <taxon>Gordoniaceae</taxon>
        <taxon>Gordonia</taxon>
    </lineage>
</organism>
<dbReference type="InterPro" id="IPR036217">
    <property type="entry name" value="MethylDNA_cys_MeTrfase_DNAb"/>
</dbReference>
<sequence>MNGHTEGAGSTARCGAVVTPLGAVTIVATGEAITGIYFSDQRHRPKDAALGDHVDDDALVDAAASQLVEYLAGDRTDFDLPVHTHGDAFHQAVWNALRGIPFGTTTTYGQVAAEIGMPQQAQRVGQAVGRNPVGIVIPCHRVIGADGSLTGYAGGLQRKRWLLELEEPKEIRASRLF</sequence>
<evidence type="ECO:0000256" key="4">
    <source>
        <dbReference type="ARBA" id="ARBA00022603"/>
    </source>
</evidence>
<dbReference type="InterPro" id="IPR036388">
    <property type="entry name" value="WH-like_DNA-bd_sf"/>
</dbReference>
<dbReference type="Proteomes" id="UP000005845">
    <property type="component" value="Unassembled WGS sequence"/>
</dbReference>
<comment type="catalytic activity">
    <reaction evidence="1 9">
        <text>a 4-O-methyl-thymidine in DNA + L-cysteinyl-[protein] = a thymidine in DNA + S-methyl-L-cysteinyl-[protein]</text>
        <dbReference type="Rhea" id="RHEA:53428"/>
        <dbReference type="Rhea" id="RHEA-COMP:10131"/>
        <dbReference type="Rhea" id="RHEA-COMP:10132"/>
        <dbReference type="Rhea" id="RHEA-COMP:13555"/>
        <dbReference type="Rhea" id="RHEA-COMP:13556"/>
        <dbReference type="ChEBI" id="CHEBI:29950"/>
        <dbReference type="ChEBI" id="CHEBI:82612"/>
        <dbReference type="ChEBI" id="CHEBI:137386"/>
        <dbReference type="ChEBI" id="CHEBI:137387"/>
        <dbReference type="EC" id="2.1.1.63"/>
    </reaction>
</comment>
<dbReference type="InterPro" id="IPR001497">
    <property type="entry name" value="MethylDNA_cys_MeTrfase_AS"/>
</dbReference>
<reference evidence="12 13" key="1">
    <citation type="submission" date="2012-02" db="EMBL/GenBank/DDBJ databases">
        <title>Whole genome shotgun sequence of Gordonia sputi NBRC 100414.</title>
        <authorList>
            <person name="Yoshida I."/>
            <person name="Hosoyama A."/>
            <person name="Tsuchikane K."/>
            <person name="Katsumata H."/>
            <person name="Yamazaki S."/>
            <person name="Fujita N."/>
        </authorList>
    </citation>
    <scope>NUCLEOTIDE SEQUENCE [LARGE SCALE GENOMIC DNA]</scope>
    <source>
        <strain evidence="12 13">NBRC 100414</strain>
    </source>
</reference>
<dbReference type="RefSeq" id="WP_005203047.1">
    <property type="nucleotide sequence ID" value="NZ_BAFC01000022.1"/>
</dbReference>
<comment type="similarity">
    <text evidence="2 9">Belongs to the MGMT family.</text>
</comment>
<dbReference type="EMBL" id="BAFC01000022">
    <property type="protein sequence ID" value="GAB37897.1"/>
    <property type="molecule type" value="Genomic_DNA"/>
</dbReference>
<dbReference type="HAMAP" id="MF_00772">
    <property type="entry name" value="OGT"/>
    <property type="match status" value="1"/>
</dbReference>
<dbReference type="FunFam" id="1.10.10.10:FF:000214">
    <property type="entry name" value="Methylated-DNA--protein-cysteine methyltransferase"/>
    <property type="match status" value="1"/>
</dbReference>
<dbReference type="Gene3D" id="3.30.160.70">
    <property type="entry name" value="Methylated DNA-protein cysteine methyltransferase domain"/>
    <property type="match status" value="1"/>
</dbReference>
<evidence type="ECO:0000256" key="8">
    <source>
        <dbReference type="ARBA" id="ARBA00049348"/>
    </source>
</evidence>
<comment type="miscellaneous">
    <text evidence="9">This enzyme catalyzes only one turnover and therefore is not strictly catalytic. According to one definition, an enzyme is a biocatalyst that acts repeatedly and over many reaction cycles.</text>
</comment>
<protein>
    <recommendedName>
        <fullName evidence="9">Methylated-DNA--protein-cysteine methyltransferase</fullName>
        <ecNumber evidence="9">2.1.1.63</ecNumber>
    </recommendedName>
    <alternativeName>
        <fullName evidence="9">6-O-methylguanine-DNA methyltransferase</fullName>
        <shortName evidence="9">MGMT</shortName>
    </alternativeName>
    <alternativeName>
        <fullName evidence="9">O-6-methylguanine-DNA-alkyltransferase</fullName>
    </alternativeName>
</protein>
<comment type="subcellular location">
    <subcellularLocation>
        <location evidence="9">Cytoplasm</location>
    </subcellularLocation>
</comment>
<evidence type="ECO:0000259" key="10">
    <source>
        <dbReference type="Pfam" id="PF01035"/>
    </source>
</evidence>
<keyword evidence="6 9" id="KW-0227">DNA damage</keyword>
<keyword evidence="4 9" id="KW-0489">Methyltransferase</keyword>
<keyword evidence="7 9" id="KW-0234">DNA repair</keyword>
<gene>
    <name evidence="12" type="primary">ogt</name>
    <name evidence="12" type="ORF">GOSPT_022_02440</name>
</gene>
<dbReference type="InterPro" id="IPR023546">
    <property type="entry name" value="MGMT"/>
</dbReference>
<dbReference type="PANTHER" id="PTHR10815">
    <property type="entry name" value="METHYLATED-DNA--PROTEIN-CYSTEINE METHYLTRANSFERASE"/>
    <property type="match status" value="1"/>
</dbReference>
<feature type="domain" description="Methylguanine DNA methyltransferase ribonuclease-like" evidence="11">
    <location>
        <begin position="15"/>
        <end position="83"/>
    </location>
</feature>
<evidence type="ECO:0000259" key="11">
    <source>
        <dbReference type="Pfam" id="PF02870"/>
    </source>
</evidence>
<evidence type="ECO:0000256" key="9">
    <source>
        <dbReference type="HAMAP-Rule" id="MF_00772"/>
    </source>
</evidence>
<dbReference type="GO" id="GO:0005737">
    <property type="term" value="C:cytoplasm"/>
    <property type="evidence" value="ECO:0007669"/>
    <property type="project" value="UniProtKB-SubCell"/>
</dbReference>
<evidence type="ECO:0000313" key="13">
    <source>
        <dbReference type="Proteomes" id="UP000005845"/>
    </source>
</evidence>
<evidence type="ECO:0000313" key="12">
    <source>
        <dbReference type="EMBL" id="GAB37897.1"/>
    </source>
</evidence>
<evidence type="ECO:0000256" key="2">
    <source>
        <dbReference type="ARBA" id="ARBA00008711"/>
    </source>
</evidence>
<dbReference type="GO" id="GO:0032259">
    <property type="term" value="P:methylation"/>
    <property type="evidence" value="ECO:0007669"/>
    <property type="project" value="UniProtKB-KW"/>
</dbReference>
<comment type="catalytic activity">
    <reaction evidence="8 9">
        <text>a 6-O-methyl-2'-deoxyguanosine in DNA + L-cysteinyl-[protein] = S-methyl-L-cysteinyl-[protein] + a 2'-deoxyguanosine in DNA</text>
        <dbReference type="Rhea" id="RHEA:24000"/>
        <dbReference type="Rhea" id="RHEA-COMP:10131"/>
        <dbReference type="Rhea" id="RHEA-COMP:10132"/>
        <dbReference type="Rhea" id="RHEA-COMP:11367"/>
        <dbReference type="Rhea" id="RHEA-COMP:11368"/>
        <dbReference type="ChEBI" id="CHEBI:29950"/>
        <dbReference type="ChEBI" id="CHEBI:82612"/>
        <dbReference type="ChEBI" id="CHEBI:85445"/>
        <dbReference type="ChEBI" id="CHEBI:85448"/>
        <dbReference type="EC" id="2.1.1.63"/>
    </reaction>
</comment>